<dbReference type="GO" id="GO:0006357">
    <property type="term" value="P:regulation of transcription by RNA polymerase II"/>
    <property type="evidence" value="ECO:0007669"/>
    <property type="project" value="TreeGrafter"/>
</dbReference>
<dbReference type="EMBL" id="CAXLJL010000489">
    <property type="protein sequence ID" value="CAL5138396.1"/>
    <property type="molecule type" value="Genomic_DNA"/>
</dbReference>
<evidence type="ECO:0000313" key="6">
    <source>
        <dbReference type="EMBL" id="CAL5138396.1"/>
    </source>
</evidence>
<dbReference type="Pfam" id="PF05225">
    <property type="entry name" value="HTH_psq"/>
    <property type="match status" value="1"/>
</dbReference>
<feature type="domain" description="HTH psq-type" evidence="5">
    <location>
        <begin position="318"/>
        <end position="353"/>
    </location>
</feature>
<proteinExistence type="predicted"/>
<dbReference type="PANTHER" id="PTHR21545">
    <property type="entry name" value="TRANSCRIPTION FACTOR MLR1/2"/>
    <property type="match status" value="1"/>
</dbReference>
<keyword evidence="1" id="KW-0805">Transcription regulation</keyword>
<keyword evidence="3" id="KW-0804">Transcription</keyword>
<evidence type="ECO:0000313" key="7">
    <source>
        <dbReference type="Proteomes" id="UP001497525"/>
    </source>
</evidence>
<dbReference type="Gene3D" id="1.10.10.60">
    <property type="entry name" value="Homeodomain-like"/>
    <property type="match status" value="1"/>
</dbReference>
<dbReference type="GO" id="GO:0005634">
    <property type="term" value="C:nucleus"/>
    <property type="evidence" value="ECO:0007669"/>
    <property type="project" value="TreeGrafter"/>
</dbReference>
<dbReference type="GO" id="GO:0003677">
    <property type="term" value="F:DNA binding"/>
    <property type="evidence" value="ECO:0007669"/>
    <property type="project" value="UniProtKB-KW"/>
</dbReference>
<dbReference type="InterPro" id="IPR007889">
    <property type="entry name" value="HTH_Psq"/>
</dbReference>
<protein>
    <recommendedName>
        <fullName evidence="5">HTH psq-type domain-containing protein</fullName>
    </recommendedName>
</protein>
<gene>
    <name evidence="6" type="ORF">CDAUBV1_LOCUS12979</name>
</gene>
<dbReference type="PANTHER" id="PTHR21545:SF13">
    <property type="entry name" value="ECDYSONE-INDUCED PROTEIN 93F, ISOFORM C"/>
    <property type="match status" value="1"/>
</dbReference>
<accession>A0AAV2TNF4</accession>
<dbReference type="AlphaFoldDB" id="A0AAV2TNF4"/>
<comment type="caution">
    <text evidence="6">The sequence shown here is derived from an EMBL/GenBank/DDBJ whole genome shotgun (WGS) entry which is preliminary data.</text>
</comment>
<reference evidence="6" key="1">
    <citation type="submission" date="2024-06" db="EMBL/GenBank/DDBJ databases">
        <authorList>
            <person name="Liu X."/>
            <person name="Lenzi L."/>
            <person name="Haldenby T S."/>
            <person name="Uol C."/>
        </authorList>
    </citation>
    <scope>NUCLEOTIDE SEQUENCE</scope>
</reference>
<keyword evidence="2" id="KW-0238">DNA-binding</keyword>
<evidence type="ECO:0000256" key="1">
    <source>
        <dbReference type="ARBA" id="ARBA00023015"/>
    </source>
</evidence>
<sequence length="563" mass="62885">MVQQPNGRDNNPTEVSPKKSSFNALLEDVAAHSLDLSWELSNRRSQWDLFTTPKNIRNTSVDSNESRIPVAVGHKIPGPQFPSWDMTMRSAANLTELVAKDAPNAGCLHSTAQSQGLNECARTFGLQFSSYSPAHSESKFTSSDEPLDLSLRTSAQRMECTTSPVYPRTNYIPSFDQLCNRSPMLPRPITTPLDEAGIQCRLLSHNYTCAKSGHHPDHVLRTVSPSVSENRPLFATPIAIRNNCRTEKDLFPETVSHLCNAFPNPTENSTNFTSPPPHQFGTIFLHQTAKSDQVPMKTKNTVTDVCGKAVRRPYTEVELAAAVRSICFGRLGTRRAASVYGIPRSTLRNKICKLNELKRREEERLGGRSIGMSDFLGTLLPDKNQEISTSRLTTDQGLDELMPQNFNNQFSLRSKYKQLEMQDRIPSERTHLLTGQFTGMTKRLASIFQVNCRKSYATRKTADVTTTAQKFRTPTFRGRRAVKPYLHGTMSNGRYLSVDNVKFDHDRTSSSTMVTRFGSGAHSQDVMDVSKTQFVNPLIPSFGSHASAFHPLTHQNGKLENAE</sequence>
<dbReference type="Proteomes" id="UP001497525">
    <property type="component" value="Unassembled WGS sequence"/>
</dbReference>
<evidence type="ECO:0000259" key="5">
    <source>
        <dbReference type="Pfam" id="PF05225"/>
    </source>
</evidence>
<evidence type="ECO:0000256" key="2">
    <source>
        <dbReference type="ARBA" id="ARBA00023125"/>
    </source>
</evidence>
<evidence type="ECO:0000256" key="3">
    <source>
        <dbReference type="ARBA" id="ARBA00023163"/>
    </source>
</evidence>
<organism evidence="6 7">
    <name type="scientific">Calicophoron daubneyi</name>
    <name type="common">Rumen fluke</name>
    <name type="synonym">Paramphistomum daubneyi</name>
    <dbReference type="NCBI Taxonomy" id="300641"/>
    <lineage>
        <taxon>Eukaryota</taxon>
        <taxon>Metazoa</taxon>
        <taxon>Spiralia</taxon>
        <taxon>Lophotrochozoa</taxon>
        <taxon>Platyhelminthes</taxon>
        <taxon>Trematoda</taxon>
        <taxon>Digenea</taxon>
        <taxon>Plagiorchiida</taxon>
        <taxon>Pronocephalata</taxon>
        <taxon>Paramphistomoidea</taxon>
        <taxon>Paramphistomidae</taxon>
        <taxon>Calicophoron</taxon>
    </lineage>
</organism>
<evidence type="ECO:0000256" key="4">
    <source>
        <dbReference type="ARBA" id="ARBA00023242"/>
    </source>
</evidence>
<dbReference type="InterPro" id="IPR009057">
    <property type="entry name" value="Homeodomain-like_sf"/>
</dbReference>
<dbReference type="SUPFAM" id="SSF46689">
    <property type="entry name" value="Homeodomain-like"/>
    <property type="match status" value="1"/>
</dbReference>
<keyword evidence="4" id="KW-0539">Nucleus</keyword>
<name>A0AAV2TNF4_CALDB</name>